<evidence type="ECO:0000259" key="4">
    <source>
        <dbReference type="Pfam" id="PF23598"/>
    </source>
</evidence>
<dbReference type="InterPro" id="IPR003591">
    <property type="entry name" value="Leu-rich_rpt_typical-subtyp"/>
</dbReference>
<dbReference type="FunFam" id="3.80.10.10:FF:000193">
    <property type="entry name" value="Leucine-rich repeat-containing protein 40"/>
    <property type="match status" value="1"/>
</dbReference>
<dbReference type="InterPro" id="IPR032675">
    <property type="entry name" value="LRR_dom_sf"/>
</dbReference>
<feature type="region of interest" description="Disordered" evidence="3">
    <location>
        <begin position="1"/>
        <end position="24"/>
    </location>
</feature>
<dbReference type="Pfam" id="PF23598">
    <property type="entry name" value="LRR_14"/>
    <property type="match status" value="1"/>
</dbReference>
<dbReference type="PROSITE" id="PS51450">
    <property type="entry name" value="LRR"/>
    <property type="match status" value="7"/>
</dbReference>
<dbReference type="PRINTS" id="PR00019">
    <property type="entry name" value="LEURICHRPT"/>
</dbReference>
<evidence type="ECO:0000256" key="3">
    <source>
        <dbReference type="SAM" id="MobiDB-lite"/>
    </source>
</evidence>
<dbReference type="PANTHER" id="PTHR48051">
    <property type="match status" value="1"/>
</dbReference>
<accession>A0A812EQ76</accession>
<sequence>MSRPGRGRNIRRPFGANPSSAFHEETDDIQVHPTLLKNARSSGHLNISGRNLTTVPKSVLNINIEQCPDARNFTLDGNNERWWDQTDLTKLIMANNCMKTLPDDIRLLHALQVLDIHDNSLERLPDTIGMLLDLQKLELSRNQLTTLPSSIKELTNLTVLRLDINKISNLPDEIGDLVNLEDLDVSKNCLVTLPPTFGNLTKLRNLNLSSNQLTTLPPEVGKMAQLKVLDLQSNQINMLPSEIGNLHNLDLLYLQKNKLIALPILENCKSLKELHLGYNLINELNDEHLAPLSQISMLDLRDNKLTEVPQEITLLVKLQRLDLTNNSLQNLPNEIGLMENLRHLQFDGNPIRNIRRDIMRRGTTELMKFLRSRIQEPPSNNVTESPVRSKSKMGAAAAAVPAVVEDISSIQPHDVCHFKTLAYSNKQTSAILPDHVWEFAVNNGVNTVNLGKNCYTTLPSPMLKLAESLTEIHMGFNKLTTLPPEIGKYTKLLYLDIRNNCLSDLPEELSKIVNLREINLSHNQFPVIPSVVYELQKLEILFVNGNRIEEVDVERLQHMPLLSTLNLQNNNIVHVPPELALIPKLACLQLEGNPFRTPRPAIIAKGSSAVIDYLRDRIVK</sequence>
<proteinExistence type="predicted"/>
<dbReference type="OrthoDB" id="660555at2759"/>
<dbReference type="FunFam" id="3.80.10.10:FF:001164">
    <property type="entry name" value="GH01279p"/>
    <property type="match status" value="1"/>
</dbReference>
<dbReference type="SMART" id="SM00369">
    <property type="entry name" value="LRR_TYP"/>
    <property type="match status" value="16"/>
</dbReference>
<keyword evidence="1" id="KW-0433">Leucine-rich repeat</keyword>
<dbReference type="PANTHER" id="PTHR48051:SF1">
    <property type="entry name" value="RAS SUPPRESSOR PROTEIN 1"/>
    <property type="match status" value="1"/>
</dbReference>
<dbReference type="Proteomes" id="UP000597762">
    <property type="component" value="Unassembled WGS sequence"/>
</dbReference>
<reference evidence="5" key="1">
    <citation type="submission" date="2021-01" db="EMBL/GenBank/DDBJ databases">
        <authorList>
            <person name="Li R."/>
            <person name="Bekaert M."/>
        </authorList>
    </citation>
    <scope>NUCLEOTIDE SEQUENCE</scope>
    <source>
        <strain evidence="5">Farmed</strain>
    </source>
</reference>
<protein>
    <submittedName>
        <fullName evidence="5">Leucine-rich repeat-containing protein 40,Plant intracellular Ras-group-related LRR protein 5</fullName>
    </submittedName>
</protein>
<evidence type="ECO:0000313" key="5">
    <source>
        <dbReference type="EMBL" id="CAE1329433.1"/>
    </source>
</evidence>
<dbReference type="Gene3D" id="3.80.10.10">
    <property type="entry name" value="Ribonuclease Inhibitor"/>
    <property type="match status" value="3"/>
</dbReference>
<evidence type="ECO:0000313" key="6">
    <source>
        <dbReference type="Proteomes" id="UP000597762"/>
    </source>
</evidence>
<organism evidence="5 6">
    <name type="scientific">Acanthosepion pharaonis</name>
    <name type="common">Pharaoh cuttlefish</name>
    <name type="synonym">Sepia pharaonis</name>
    <dbReference type="NCBI Taxonomy" id="158019"/>
    <lineage>
        <taxon>Eukaryota</taxon>
        <taxon>Metazoa</taxon>
        <taxon>Spiralia</taxon>
        <taxon>Lophotrochozoa</taxon>
        <taxon>Mollusca</taxon>
        <taxon>Cephalopoda</taxon>
        <taxon>Coleoidea</taxon>
        <taxon>Decapodiformes</taxon>
        <taxon>Sepiida</taxon>
        <taxon>Sepiina</taxon>
        <taxon>Sepiidae</taxon>
        <taxon>Acanthosepion</taxon>
    </lineage>
</organism>
<evidence type="ECO:0000256" key="1">
    <source>
        <dbReference type="ARBA" id="ARBA00022614"/>
    </source>
</evidence>
<keyword evidence="2" id="KW-0677">Repeat</keyword>
<evidence type="ECO:0000256" key="2">
    <source>
        <dbReference type="ARBA" id="ARBA00022737"/>
    </source>
</evidence>
<gene>
    <name evidence="5" type="ORF">SPHA_78910</name>
</gene>
<dbReference type="FunFam" id="3.80.10.10:FF:000116">
    <property type="entry name" value="Leucine-rich repeat-containing protein 40"/>
    <property type="match status" value="1"/>
</dbReference>
<dbReference type="SMART" id="SM00364">
    <property type="entry name" value="LRR_BAC"/>
    <property type="match status" value="13"/>
</dbReference>
<dbReference type="AlphaFoldDB" id="A0A812EQ76"/>
<dbReference type="EMBL" id="CAHIKZ030005554">
    <property type="protein sequence ID" value="CAE1329433.1"/>
    <property type="molecule type" value="Genomic_DNA"/>
</dbReference>
<dbReference type="InterPro" id="IPR050216">
    <property type="entry name" value="LRR_domain-containing"/>
</dbReference>
<dbReference type="SUPFAM" id="SSF52047">
    <property type="entry name" value="RNI-like"/>
    <property type="match status" value="1"/>
</dbReference>
<name>A0A812EQ76_ACAPH</name>
<feature type="domain" description="Disease resistance R13L4/SHOC-2-like LRR" evidence="4">
    <location>
        <begin position="197"/>
        <end position="276"/>
    </location>
</feature>
<dbReference type="InterPro" id="IPR055414">
    <property type="entry name" value="LRR_R13L4/SHOC2-like"/>
</dbReference>
<keyword evidence="6" id="KW-1185">Reference proteome</keyword>
<dbReference type="Pfam" id="PF13855">
    <property type="entry name" value="LRR_8"/>
    <property type="match status" value="4"/>
</dbReference>
<comment type="caution">
    <text evidence="5">The sequence shown here is derived from an EMBL/GenBank/DDBJ whole genome shotgun (WGS) entry which is preliminary data.</text>
</comment>
<dbReference type="InterPro" id="IPR001611">
    <property type="entry name" value="Leu-rich_rpt"/>
</dbReference>
<dbReference type="GO" id="GO:0005737">
    <property type="term" value="C:cytoplasm"/>
    <property type="evidence" value="ECO:0007669"/>
    <property type="project" value="TreeGrafter"/>
</dbReference>
<dbReference type="SMART" id="SM00365">
    <property type="entry name" value="LRR_SD22"/>
    <property type="match status" value="6"/>
</dbReference>
<dbReference type="SUPFAM" id="SSF52058">
    <property type="entry name" value="L domain-like"/>
    <property type="match status" value="1"/>
</dbReference>
<feature type="compositionally biased region" description="Basic residues" evidence="3">
    <location>
        <begin position="1"/>
        <end position="11"/>
    </location>
</feature>